<reference evidence="2 3" key="1">
    <citation type="submission" date="2020-12" db="EMBL/GenBank/DDBJ databases">
        <title>Geomonas sp. Red259, isolated from paddy soil.</title>
        <authorList>
            <person name="Xu Z."/>
            <person name="Zhang Z."/>
            <person name="Masuda Y."/>
            <person name="Itoh H."/>
            <person name="Senoo K."/>
        </authorList>
    </citation>
    <scope>NUCLEOTIDE SEQUENCE [LARGE SCALE GENOMIC DNA]</scope>
    <source>
        <strain evidence="2 3">Red259</strain>
    </source>
</reference>
<proteinExistence type="predicted"/>
<evidence type="ECO:0000313" key="3">
    <source>
        <dbReference type="Proteomes" id="UP000641025"/>
    </source>
</evidence>
<keyword evidence="1" id="KW-0732">Signal</keyword>
<name>A0ABS0YXA2_9BACT</name>
<accession>A0ABS0YXA2</accession>
<evidence type="ECO:0000313" key="2">
    <source>
        <dbReference type="EMBL" id="MBJ6802601.1"/>
    </source>
</evidence>
<protein>
    <submittedName>
        <fullName evidence="2">Uncharacterized protein</fullName>
    </submittedName>
</protein>
<dbReference type="Proteomes" id="UP000641025">
    <property type="component" value="Unassembled WGS sequence"/>
</dbReference>
<gene>
    <name evidence="2" type="ORF">JFN90_20935</name>
</gene>
<evidence type="ECO:0000256" key="1">
    <source>
        <dbReference type="SAM" id="SignalP"/>
    </source>
</evidence>
<sequence>MDKRLFIWLMFVVTPAASFASETAQCPASIEVKQQAPKVPAGWRAYEQLLVCRNVGYQLLDKNTTMV</sequence>
<keyword evidence="3" id="KW-1185">Reference proteome</keyword>
<comment type="caution">
    <text evidence="2">The sequence shown here is derived from an EMBL/GenBank/DDBJ whole genome shotgun (WGS) entry which is preliminary data.</text>
</comment>
<feature type="chain" id="PRO_5046426308" evidence="1">
    <location>
        <begin position="21"/>
        <end position="67"/>
    </location>
</feature>
<dbReference type="RefSeq" id="WP_199397072.1">
    <property type="nucleotide sequence ID" value="NZ_JAEMHK010000021.1"/>
</dbReference>
<feature type="signal peptide" evidence="1">
    <location>
        <begin position="1"/>
        <end position="20"/>
    </location>
</feature>
<organism evidence="2 3">
    <name type="scientific">Geomonas propionica</name>
    <dbReference type="NCBI Taxonomy" id="2798582"/>
    <lineage>
        <taxon>Bacteria</taxon>
        <taxon>Pseudomonadati</taxon>
        <taxon>Thermodesulfobacteriota</taxon>
        <taxon>Desulfuromonadia</taxon>
        <taxon>Geobacterales</taxon>
        <taxon>Geobacteraceae</taxon>
        <taxon>Geomonas</taxon>
    </lineage>
</organism>
<dbReference type="EMBL" id="JAEMHK010000021">
    <property type="protein sequence ID" value="MBJ6802601.1"/>
    <property type="molecule type" value="Genomic_DNA"/>
</dbReference>